<evidence type="ECO:0000256" key="11">
    <source>
        <dbReference type="ARBA" id="ARBA00023012"/>
    </source>
</evidence>
<organism evidence="15 16">
    <name type="scientific">Azohydromonas lata</name>
    <dbReference type="NCBI Taxonomy" id="45677"/>
    <lineage>
        <taxon>Bacteria</taxon>
        <taxon>Pseudomonadati</taxon>
        <taxon>Pseudomonadota</taxon>
        <taxon>Betaproteobacteria</taxon>
        <taxon>Burkholderiales</taxon>
        <taxon>Sphaerotilaceae</taxon>
        <taxon>Azohydromonas</taxon>
    </lineage>
</organism>
<dbReference type="SMART" id="SM00388">
    <property type="entry name" value="HisKA"/>
    <property type="match status" value="1"/>
</dbReference>
<evidence type="ECO:0000256" key="12">
    <source>
        <dbReference type="ARBA" id="ARBA00023136"/>
    </source>
</evidence>
<dbReference type="Pfam" id="PF00512">
    <property type="entry name" value="HisKA"/>
    <property type="match status" value="1"/>
</dbReference>
<dbReference type="EC" id="2.7.13.3" evidence="3"/>
<keyword evidence="5" id="KW-0808">Transferase</keyword>
<dbReference type="Gene3D" id="1.10.287.130">
    <property type="match status" value="1"/>
</dbReference>
<evidence type="ECO:0000256" key="8">
    <source>
        <dbReference type="ARBA" id="ARBA00022777"/>
    </source>
</evidence>
<dbReference type="InterPro" id="IPR036890">
    <property type="entry name" value="HATPase_C_sf"/>
</dbReference>
<feature type="domain" description="Histidine kinase" evidence="13">
    <location>
        <begin position="236"/>
        <end position="447"/>
    </location>
</feature>
<dbReference type="PROSITE" id="PS50109">
    <property type="entry name" value="HIS_KIN"/>
    <property type="match status" value="1"/>
</dbReference>
<dbReference type="Pfam" id="PF02518">
    <property type="entry name" value="HATPase_c"/>
    <property type="match status" value="1"/>
</dbReference>
<keyword evidence="9" id="KW-0067">ATP-binding</keyword>
<sequence length="447" mass="48604">MLRPLRSLQARLLALVLALVALVWLSTAVLTWTDVHHELDELLDAHLTQAAGLLVAQAHDADDDDAVDLPALHRYAPRVAFQVWSGDKLWLHSAQAPLLPMGGARFVAGFSDQHFDGARWRVFSTEGSVEGVRVYVGELHRTREDILWALLRSMLWPVALALPLLAAGSWWAVRRGLAPLRELGAAIAARDPRALQPLAPVDRALPSEIAPMLLALNQLFGRIAQLMDAERRFTADAAHELRTPIAAIRAQAQVALAAREEPPRRHALDAVLQGCERATRLVEQLLTLSRLEAEAAPALQPVMLDELTRQVLADLAPAALDRGQDLELDAEPNCRVLAEPTLAAVLVRNLVDNAIRYSPPGARVRVHVARAQGGGVLMGVEDSGPGLDDAQRARLGERFFRVLGSGASGSGLGWSIVRRIAAAHGARVRVQRSAALGGLEVRVEWER</sequence>
<accession>A0ABU5IEW3</accession>
<evidence type="ECO:0000313" key="15">
    <source>
        <dbReference type="EMBL" id="MDZ5457055.1"/>
    </source>
</evidence>
<dbReference type="InterPro" id="IPR003594">
    <property type="entry name" value="HATPase_dom"/>
</dbReference>
<dbReference type="GO" id="GO:0016301">
    <property type="term" value="F:kinase activity"/>
    <property type="evidence" value="ECO:0007669"/>
    <property type="project" value="UniProtKB-KW"/>
</dbReference>
<dbReference type="PRINTS" id="PR00344">
    <property type="entry name" value="BCTRLSENSOR"/>
</dbReference>
<dbReference type="EMBL" id="JAXOJX010000014">
    <property type="protein sequence ID" value="MDZ5457055.1"/>
    <property type="molecule type" value="Genomic_DNA"/>
</dbReference>
<dbReference type="Pfam" id="PF08521">
    <property type="entry name" value="2CSK_N"/>
    <property type="match status" value="1"/>
</dbReference>
<feature type="domain" description="HAMP" evidence="14">
    <location>
        <begin position="174"/>
        <end position="228"/>
    </location>
</feature>
<evidence type="ECO:0000256" key="7">
    <source>
        <dbReference type="ARBA" id="ARBA00022741"/>
    </source>
</evidence>
<evidence type="ECO:0000313" key="16">
    <source>
        <dbReference type="Proteomes" id="UP001293718"/>
    </source>
</evidence>
<evidence type="ECO:0000256" key="2">
    <source>
        <dbReference type="ARBA" id="ARBA00004141"/>
    </source>
</evidence>
<keyword evidence="16" id="KW-1185">Reference proteome</keyword>
<keyword evidence="12" id="KW-0472">Membrane</keyword>
<evidence type="ECO:0000256" key="5">
    <source>
        <dbReference type="ARBA" id="ARBA00022679"/>
    </source>
</evidence>
<dbReference type="CDD" id="cd00075">
    <property type="entry name" value="HATPase"/>
    <property type="match status" value="1"/>
</dbReference>
<dbReference type="InterPro" id="IPR004358">
    <property type="entry name" value="Sig_transdc_His_kin-like_C"/>
</dbReference>
<dbReference type="PANTHER" id="PTHR45436">
    <property type="entry name" value="SENSOR HISTIDINE KINASE YKOH"/>
    <property type="match status" value="1"/>
</dbReference>
<keyword evidence="10" id="KW-1133">Transmembrane helix</keyword>
<evidence type="ECO:0000256" key="9">
    <source>
        <dbReference type="ARBA" id="ARBA00022840"/>
    </source>
</evidence>
<dbReference type="InterPro" id="IPR050428">
    <property type="entry name" value="TCS_sensor_his_kinase"/>
</dbReference>
<dbReference type="SMART" id="SM00387">
    <property type="entry name" value="HATPase_c"/>
    <property type="match status" value="1"/>
</dbReference>
<evidence type="ECO:0000256" key="4">
    <source>
        <dbReference type="ARBA" id="ARBA00022553"/>
    </source>
</evidence>
<keyword evidence="8 15" id="KW-0418">Kinase</keyword>
<comment type="caution">
    <text evidence="15">The sequence shown here is derived from an EMBL/GenBank/DDBJ whole genome shotgun (WGS) entry which is preliminary data.</text>
</comment>
<evidence type="ECO:0000256" key="6">
    <source>
        <dbReference type="ARBA" id="ARBA00022692"/>
    </source>
</evidence>
<dbReference type="InterPro" id="IPR036097">
    <property type="entry name" value="HisK_dim/P_sf"/>
</dbReference>
<dbReference type="InterPro" id="IPR003661">
    <property type="entry name" value="HisK_dim/P_dom"/>
</dbReference>
<comment type="subcellular location">
    <subcellularLocation>
        <location evidence="2">Membrane</location>
        <topology evidence="2">Multi-pass membrane protein</topology>
    </subcellularLocation>
</comment>
<evidence type="ECO:0000256" key="3">
    <source>
        <dbReference type="ARBA" id="ARBA00012438"/>
    </source>
</evidence>
<dbReference type="SUPFAM" id="SSF47384">
    <property type="entry name" value="Homodimeric domain of signal transducing histidine kinase"/>
    <property type="match status" value="1"/>
</dbReference>
<dbReference type="RefSeq" id="WP_322465530.1">
    <property type="nucleotide sequence ID" value="NZ_JAXOJX010000014.1"/>
</dbReference>
<protein>
    <recommendedName>
        <fullName evidence="3">histidine kinase</fullName>
        <ecNumber evidence="3">2.7.13.3</ecNumber>
    </recommendedName>
</protein>
<keyword evidence="6" id="KW-0812">Transmembrane</keyword>
<dbReference type="InterPro" id="IPR013727">
    <property type="entry name" value="2CSK_N"/>
</dbReference>
<keyword evidence="4" id="KW-0597">Phosphoprotein</keyword>
<evidence type="ECO:0000256" key="1">
    <source>
        <dbReference type="ARBA" id="ARBA00000085"/>
    </source>
</evidence>
<name>A0ABU5IEW3_9BURK</name>
<dbReference type="PROSITE" id="PS50885">
    <property type="entry name" value="HAMP"/>
    <property type="match status" value="1"/>
</dbReference>
<dbReference type="InterPro" id="IPR003660">
    <property type="entry name" value="HAMP_dom"/>
</dbReference>
<dbReference type="Proteomes" id="UP001293718">
    <property type="component" value="Unassembled WGS sequence"/>
</dbReference>
<dbReference type="InterPro" id="IPR005467">
    <property type="entry name" value="His_kinase_dom"/>
</dbReference>
<gene>
    <name evidence="15" type="ORF">SM757_10790</name>
</gene>
<keyword evidence="7" id="KW-0547">Nucleotide-binding</keyword>
<dbReference type="CDD" id="cd00082">
    <property type="entry name" value="HisKA"/>
    <property type="match status" value="1"/>
</dbReference>
<dbReference type="Gene3D" id="1.20.5.1040">
    <property type="entry name" value="Sensor protein qsec"/>
    <property type="match status" value="1"/>
</dbReference>
<proteinExistence type="predicted"/>
<comment type="catalytic activity">
    <reaction evidence="1">
        <text>ATP + protein L-histidine = ADP + protein N-phospho-L-histidine.</text>
        <dbReference type="EC" id="2.7.13.3"/>
    </reaction>
</comment>
<dbReference type="PANTHER" id="PTHR45436:SF14">
    <property type="entry name" value="SENSOR PROTEIN QSEC"/>
    <property type="match status" value="1"/>
</dbReference>
<reference evidence="15 16" key="1">
    <citation type="submission" date="2023-11" db="EMBL/GenBank/DDBJ databases">
        <title>Draft genome of Azohydromonas lata strain H1 (DSM1123), a polyhydroxyalkanoate producer.</title>
        <authorList>
            <person name="Traversa D."/>
            <person name="D'Addabbo P."/>
            <person name="Pazzani C."/>
            <person name="Manzari C."/>
            <person name="Chiara M."/>
            <person name="Scrascia M."/>
        </authorList>
    </citation>
    <scope>NUCLEOTIDE SEQUENCE [LARGE SCALE GENOMIC DNA]</scope>
    <source>
        <strain evidence="15 16">H1</strain>
    </source>
</reference>
<evidence type="ECO:0000256" key="10">
    <source>
        <dbReference type="ARBA" id="ARBA00022989"/>
    </source>
</evidence>
<keyword evidence="11" id="KW-0902">Two-component regulatory system</keyword>
<dbReference type="SUPFAM" id="SSF55874">
    <property type="entry name" value="ATPase domain of HSP90 chaperone/DNA topoisomerase II/histidine kinase"/>
    <property type="match status" value="1"/>
</dbReference>
<evidence type="ECO:0000259" key="13">
    <source>
        <dbReference type="PROSITE" id="PS50109"/>
    </source>
</evidence>
<dbReference type="Gene3D" id="3.30.565.10">
    <property type="entry name" value="Histidine kinase-like ATPase, C-terminal domain"/>
    <property type="match status" value="1"/>
</dbReference>
<evidence type="ECO:0000259" key="14">
    <source>
        <dbReference type="PROSITE" id="PS50885"/>
    </source>
</evidence>